<feature type="signal peptide" evidence="3">
    <location>
        <begin position="1"/>
        <end position="21"/>
    </location>
</feature>
<dbReference type="NCBIfam" id="NF038402">
    <property type="entry name" value="TroA_like"/>
    <property type="match status" value="1"/>
</dbReference>
<dbReference type="InterPro" id="IPR050902">
    <property type="entry name" value="ABC_Transporter_SBP"/>
</dbReference>
<organism evidence="5 6">
    <name type="scientific">Corynebacterium hansenii</name>
    <dbReference type="NCBI Taxonomy" id="394964"/>
    <lineage>
        <taxon>Bacteria</taxon>
        <taxon>Bacillati</taxon>
        <taxon>Actinomycetota</taxon>
        <taxon>Actinomycetes</taxon>
        <taxon>Mycobacteriales</taxon>
        <taxon>Corynebacteriaceae</taxon>
        <taxon>Corynebacterium</taxon>
    </lineage>
</organism>
<accession>A0ABV7ZL71</accession>
<evidence type="ECO:0000259" key="4">
    <source>
        <dbReference type="PROSITE" id="PS50983"/>
    </source>
</evidence>
<evidence type="ECO:0000256" key="2">
    <source>
        <dbReference type="ARBA" id="ARBA00022729"/>
    </source>
</evidence>
<dbReference type="InterPro" id="IPR054828">
    <property type="entry name" value="Vit_B12_bind_prot"/>
</dbReference>
<evidence type="ECO:0000313" key="6">
    <source>
        <dbReference type="Proteomes" id="UP001595751"/>
    </source>
</evidence>
<dbReference type="Gene3D" id="3.40.50.1980">
    <property type="entry name" value="Nitrogenase molybdenum iron protein domain"/>
    <property type="match status" value="2"/>
</dbReference>
<reference evidence="6" key="1">
    <citation type="journal article" date="2019" name="Int. J. Syst. Evol. Microbiol.">
        <title>The Global Catalogue of Microorganisms (GCM) 10K type strain sequencing project: providing services to taxonomists for standard genome sequencing and annotation.</title>
        <authorList>
            <consortium name="The Broad Institute Genomics Platform"/>
            <consortium name="The Broad Institute Genome Sequencing Center for Infectious Disease"/>
            <person name="Wu L."/>
            <person name="Ma J."/>
        </authorList>
    </citation>
    <scope>NUCLEOTIDE SEQUENCE [LARGE SCALE GENOMIC DNA]</scope>
    <source>
        <strain evidence="6">CCUG 53252</strain>
    </source>
</reference>
<dbReference type="PROSITE" id="PS51257">
    <property type="entry name" value="PROKAR_LIPOPROTEIN"/>
    <property type="match status" value="1"/>
</dbReference>
<dbReference type="Pfam" id="PF01497">
    <property type="entry name" value="Peripla_BP_2"/>
    <property type="match status" value="1"/>
</dbReference>
<dbReference type="PANTHER" id="PTHR30535:SF34">
    <property type="entry name" value="MOLYBDATE-BINDING PROTEIN MOLA"/>
    <property type="match status" value="1"/>
</dbReference>
<dbReference type="EMBL" id="JBHRZN010000001">
    <property type="protein sequence ID" value="MFC3849288.1"/>
    <property type="molecule type" value="Genomic_DNA"/>
</dbReference>
<dbReference type="SUPFAM" id="SSF53807">
    <property type="entry name" value="Helical backbone' metal receptor"/>
    <property type="match status" value="1"/>
</dbReference>
<keyword evidence="2 3" id="KW-0732">Signal</keyword>
<name>A0ABV7ZL71_9CORY</name>
<sequence>MRSRAHSLLAGLAGIVVSALALTACGSGGDGGAGTGADGGGAAGGDGAFPVSVASGGAGSGDEVTIEKRPERIVSLSPTATESLFAIGAGKQVVAVDEYSNHPAEAPVVEGLSGYRTNVESVLSHDPDLVVVMTPDDALAQGMAAVNVPVLVLPAAKDLDGAYAQIETLGTATGHVGDAVEVVRNMSTEIDEAIKSVPAGVRDAGLKYYHEVTSDYYSVTDDTFLGEVYRKFGLSSIATGDSGYPQLSAEAIIAADPDLIFLADATSESLTADDIAARPGWDKIKAVKDGNITALDENLASRWGPRLPEFYRSLAAALNDARVPAAAK</sequence>
<comment type="caution">
    <text evidence="5">The sequence shown here is derived from an EMBL/GenBank/DDBJ whole genome shotgun (WGS) entry which is preliminary data.</text>
</comment>
<protein>
    <submittedName>
        <fullName evidence="5">ABC transporter substrate-binding protein</fullName>
    </submittedName>
</protein>
<dbReference type="PROSITE" id="PS50983">
    <property type="entry name" value="FE_B12_PBP"/>
    <property type="match status" value="1"/>
</dbReference>
<evidence type="ECO:0000256" key="1">
    <source>
        <dbReference type="ARBA" id="ARBA00008814"/>
    </source>
</evidence>
<evidence type="ECO:0000256" key="3">
    <source>
        <dbReference type="SAM" id="SignalP"/>
    </source>
</evidence>
<dbReference type="CDD" id="cd01143">
    <property type="entry name" value="YvrC"/>
    <property type="match status" value="1"/>
</dbReference>
<dbReference type="InterPro" id="IPR002491">
    <property type="entry name" value="ABC_transptr_periplasmic_BD"/>
</dbReference>
<keyword evidence="6" id="KW-1185">Reference proteome</keyword>
<dbReference type="PANTHER" id="PTHR30535">
    <property type="entry name" value="VITAMIN B12-BINDING PROTEIN"/>
    <property type="match status" value="1"/>
</dbReference>
<gene>
    <name evidence="5" type="ORF">ACFORJ_03775</name>
</gene>
<dbReference type="Proteomes" id="UP001595751">
    <property type="component" value="Unassembled WGS sequence"/>
</dbReference>
<evidence type="ECO:0000313" key="5">
    <source>
        <dbReference type="EMBL" id="MFC3849288.1"/>
    </source>
</evidence>
<proteinExistence type="inferred from homology"/>
<dbReference type="RefSeq" id="WP_290290990.1">
    <property type="nucleotide sequence ID" value="NZ_CP047211.1"/>
</dbReference>
<feature type="domain" description="Fe/B12 periplasmic-binding" evidence="4">
    <location>
        <begin position="72"/>
        <end position="322"/>
    </location>
</feature>
<comment type="similarity">
    <text evidence="1">Belongs to the bacterial solute-binding protein 8 family.</text>
</comment>
<feature type="chain" id="PRO_5047539058" evidence="3">
    <location>
        <begin position="22"/>
        <end position="328"/>
    </location>
</feature>